<dbReference type="PANTHER" id="PTHR42734">
    <property type="entry name" value="METAL TRANSPORT SYSTEM ATP-BINDING PROTEIN TM_0124-RELATED"/>
    <property type="match status" value="1"/>
</dbReference>
<evidence type="ECO:0000313" key="6">
    <source>
        <dbReference type="EMBL" id="EIJ68992.1"/>
    </source>
</evidence>
<comment type="caution">
    <text evidence="6">The sequence shown here is derived from an EMBL/GenBank/DDBJ whole genome shotgun (WGS) entry which is preliminary data.</text>
</comment>
<protein>
    <submittedName>
        <fullName evidence="6">ABC transporter, ATP-binding protein</fullName>
    </submittedName>
</protein>
<dbReference type="PANTHER" id="PTHR42734:SF6">
    <property type="entry name" value="MOLYBDATE IMPORT ATP-BINDING PROTEIN MOLC"/>
    <property type="match status" value="1"/>
</dbReference>
<sequence>MILATRDLSIGYHKSAVGFDLNFTLNQQEVVCLLGANGCGKTTFLKTLLGLLTPIAGEVYLNHKALSTFSAREIAQMIGYVPQAHQLFPYSVEEVVLMGRTAHLPWYSTPNKQDIAIVHQSLESLNIAHLTQRIYTELSGGERQLVLIARALSQQTNILILDEPTSNLDFGNQIKVMEHIQNLKRQGFTILLTTHQPEQAEQIADRVLLFHQGHIIADAPPEKTLTIENLAQIYGLEEQLLRKYKDKR</sequence>
<dbReference type="Proteomes" id="UP000006457">
    <property type="component" value="Unassembled WGS sequence"/>
</dbReference>
<dbReference type="SUPFAM" id="SSF52540">
    <property type="entry name" value="P-loop containing nucleoside triphosphate hydrolases"/>
    <property type="match status" value="1"/>
</dbReference>
<feature type="domain" description="ABC transporter" evidence="5">
    <location>
        <begin position="3"/>
        <end position="237"/>
    </location>
</feature>
<evidence type="ECO:0000259" key="5">
    <source>
        <dbReference type="PROSITE" id="PS50893"/>
    </source>
</evidence>
<dbReference type="PATRIC" id="fig|1095749.3.peg.1259"/>
<dbReference type="EMBL" id="AJSX01000033">
    <property type="protein sequence ID" value="EIJ68992.1"/>
    <property type="molecule type" value="Genomic_DNA"/>
</dbReference>
<accession>I3DB99</accession>
<dbReference type="CDD" id="cd03214">
    <property type="entry name" value="ABC_Iron-Siderophores_B12_Hemin"/>
    <property type="match status" value="1"/>
</dbReference>
<dbReference type="InterPro" id="IPR003593">
    <property type="entry name" value="AAA+_ATPase"/>
</dbReference>
<keyword evidence="2" id="KW-0813">Transport</keyword>
<dbReference type="InterPro" id="IPR017871">
    <property type="entry name" value="ABC_transporter-like_CS"/>
</dbReference>
<gene>
    <name evidence="6" type="ORF">HMPREF1052_0322</name>
</gene>
<evidence type="ECO:0000313" key="7">
    <source>
        <dbReference type="Proteomes" id="UP000006457"/>
    </source>
</evidence>
<proteinExistence type="inferred from homology"/>
<dbReference type="InterPro" id="IPR050153">
    <property type="entry name" value="Metal_Ion_Import_ABC"/>
</dbReference>
<dbReference type="InterPro" id="IPR003439">
    <property type="entry name" value="ABC_transporter-like_ATP-bd"/>
</dbReference>
<organism evidence="6 7">
    <name type="scientific">Pasteurella bettyae CCUG 2042</name>
    <dbReference type="NCBI Taxonomy" id="1095749"/>
    <lineage>
        <taxon>Bacteria</taxon>
        <taxon>Pseudomonadati</taxon>
        <taxon>Pseudomonadota</taxon>
        <taxon>Gammaproteobacteria</taxon>
        <taxon>Pasteurellales</taxon>
        <taxon>Pasteurellaceae</taxon>
        <taxon>Pasteurella</taxon>
    </lineage>
</organism>
<keyword evidence="4 6" id="KW-0067">ATP-binding</keyword>
<dbReference type="GO" id="GO:0005524">
    <property type="term" value="F:ATP binding"/>
    <property type="evidence" value="ECO:0007669"/>
    <property type="project" value="UniProtKB-KW"/>
</dbReference>
<evidence type="ECO:0000256" key="2">
    <source>
        <dbReference type="ARBA" id="ARBA00022448"/>
    </source>
</evidence>
<dbReference type="RefSeq" id="WP_005760719.1">
    <property type="nucleotide sequence ID" value="NZ_AJSX01000033.1"/>
</dbReference>
<dbReference type="OrthoDB" id="5292475at2"/>
<dbReference type="FunFam" id="3.40.50.300:FF:000134">
    <property type="entry name" value="Iron-enterobactin ABC transporter ATP-binding protein"/>
    <property type="match status" value="1"/>
</dbReference>
<name>I3DB99_9PAST</name>
<dbReference type="eggNOG" id="COG1120">
    <property type="taxonomic scope" value="Bacteria"/>
</dbReference>
<dbReference type="GO" id="GO:0016887">
    <property type="term" value="F:ATP hydrolysis activity"/>
    <property type="evidence" value="ECO:0007669"/>
    <property type="project" value="InterPro"/>
</dbReference>
<dbReference type="InterPro" id="IPR027417">
    <property type="entry name" value="P-loop_NTPase"/>
</dbReference>
<evidence type="ECO:0000256" key="4">
    <source>
        <dbReference type="ARBA" id="ARBA00022840"/>
    </source>
</evidence>
<dbReference type="Gene3D" id="3.40.50.300">
    <property type="entry name" value="P-loop containing nucleotide triphosphate hydrolases"/>
    <property type="match status" value="1"/>
</dbReference>
<evidence type="ECO:0000256" key="1">
    <source>
        <dbReference type="ARBA" id="ARBA00005417"/>
    </source>
</evidence>
<dbReference type="SMART" id="SM00382">
    <property type="entry name" value="AAA"/>
    <property type="match status" value="1"/>
</dbReference>
<dbReference type="PROSITE" id="PS00211">
    <property type="entry name" value="ABC_TRANSPORTER_1"/>
    <property type="match status" value="1"/>
</dbReference>
<evidence type="ECO:0000256" key="3">
    <source>
        <dbReference type="ARBA" id="ARBA00022741"/>
    </source>
</evidence>
<dbReference type="Pfam" id="PF00005">
    <property type="entry name" value="ABC_tran"/>
    <property type="match status" value="1"/>
</dbReference>
<comment type="similarity">
    <text evidence="1">Belongs to the ABC transporter superfamily.</text>
</comment>
<keyword evidence="3" id="KW-0547">Nucleotide-binding</keyword>
<reference evidence="6 7" key="1">
    <citation type="submission" date="2012-03" db="EMBL/GenBank/DDBJ databases">
        <authorList>
            <person name="Harkins D.M."/>
            <person name="Madupu R."/>
            <person name="Durkin A.S."/>
            <person name="Torralba M."/>
            <person name="Methe B."/>
            <person name="Sutton G.G."/>
            <person name="Nelson K.E."/>
        </authorList>
    </citation>
    <scope>NUCLEOTIDE SEQUENCE [LARGE SCALE GENOMIC DNA]</scope>
    <source>
        <strain evidence="6 7">CCUG 2042</strain>
    </source>
</reference>
<keyword evidence="7" id="KW-1185">Reference proteome</keyword>
<dbReference type="AlphaFoldDB" id="I3DB99"/>
<dbReference type="PROSITE" id="PS50893">
    <property type="entry name" value="ABC_TRANSPORTER_2"/>
    <property type="match status" value="1"/>
</dbReference>